<organism evidence="2">
    <name type="scientific">viral metagenome</name>
    <dbReference type="NCBI Taxonomy" id="1070528"/>
    <lineage>
        <taxon>unclassified sequences</taxon>
        <taxon>metagenomes</taxon>
        <taxon>organismal metagenomes</taxon>
    </lineage>
</organism>
<protein>
    <submittedName>
        <fullName evidence="2">Uncharacterized protein</fullName>
    </submittedName>
</protein>
<dbReference type="SMART" id="SM00174">
    <property type="entry name" value="RHO"/>
    <property type="match status" value="1"/>
</dbReference>
<dbReference type="Pfam" id="PF00071">
    <property type="entry name" value="Ras"/>
    <property type="match status" value="1"/>
</dbReference>
<proteinExistence type="predicted"/>
<dbReference type="PANTHER" id="PTHR47978">
    <property type="match status" value="1"/>
</dbReference>
<dbReference type="InterPro" id="IPR027417">
    <property type="entry name" value="P-loop_NTPase"/>
</dbReference>
<dbReference type="FunFam" id="3.40.50.300:FF:000808">
    <property type="entry name" value="Small GTP-binding protein, putative"/>
    <property type="match status" value="1"/>
</dbReference>
<sequence length="182" mass="20779">MPYKIILLGDTMVGKSSLVIRYVFQTISDRQCPTIGAAMFSKYVNTPKFRGHLNIWDTAGQERYKSLAPLYYRGAHIALVLYDITYPTSFVNAKQCIQRLQKHENPLIALIGNKTDLTEMRAVEYEEGNQWAQENGVFFFETSIKNDSSDIVFDTLLAMLPSEPEQQLEPVIDIIQTKSRCC</sequence>
<dbReference type="GO" id="GO:0003924">
    <property type="term" value="F:GTPase activity"/>
    <property type="evidence" value="ECO:0007669"/>
    <property type="project" value="InterPro"/>
</dbReference>
<dbReference type="PRINTS" id="PR00449">
    <property type="entry name" value="RASTRNSFRMNG"/>
</dbReference>
<dbReference type="SMART" id="SM00175">
    <property type="entry name" value="RAB"/>
    <property type="match status" value="1"/>
</dbReference>
<dbReference type="InterPro" id="IPR001806">
    <property type="entry name" value="Small_GTPase"/>
</dbReference>
<name>A0A6C0F843_9ZZZZ</name>
<accession>A0A6C0F843</accession>
<dbReference type="NCBIfam" id="TIGR00231">
    <property type="entry name" value="small_GTP"/>
    <property type="match status" value="1"/>
</dbReference>
<dbReference type="Gene3D" id="3.40.50.300">
    <property type="entry name" value="P-loop containing nucleotide triphosphate hydrolases"/>
    <property type="match status" value="1"/>
</dbReference>
<reference evidence="2" key="1">
    <citation type="journal article" date="2020" name="Nature">
        <title>Giant virus diversity and host interactions through global metagenomics.</title>
        <authorList>
            <person name="Schulz F."/>
            <person name="Roux S."/>
            <person name="Paez-Espino D."/>
            <person name="Jungbluth S."/>
            <person name="Walsh D.A."/>
            <person name="Denef V.J."/>
            <person name="McMahon K.D."/>
            <person name="Konstantinidis K.T."/>
            <person name="Eloe-Fadrosh E.A."/>
            <person name="Kyrpides N.C."/>
            <person name="Woyke T."/>
        </authorList>
    </citation>
    <scope>NUCLEOTIDE SEQUENCE</scope>
    <source>
        <strain evidence="2">GVMAG-M-3300009180-1</strain>
    </source>
</reference>
<dbReference type="PROSITE" id="PS51421">
    <property type="entry name" value="RAS"/>
    <property type="match status" value="1"/>
</dbReference>
<keyword evidence="1" id="KW-0547">Nucleotide-binding</keyword>
<dbReference type="SUPFAM" id="SSF52540">
    <property type="entry name" value="P-loop containing nucleoside triphosphate hydrolases"/>
    <property type="match status" value="1"/>
</dbReference>
<dbReference type="AlphaFoldDB" id="A0A6C0F843"/>
<evidence type="ECO:0000256" key="1">
    <source>
        <dbReference type="ARBA" id="ARBA00022741"/>
    </source>
</evidence>
<evidence type="ECO:0000313" key="2">
    <source>
        <dbReference type="EMBL" id="QHT35335.1"/>
    </source>
</evidence>
<dbReference type="SMART" id="SM00173">
    <property type="entry name" value="RAS"/>
    <property type="match status" value="1"/>
</dbReference>
<dbReference type="PROSITE" id="PS51419">
    <property type="entry name" value="RAB"/>
    <property type="match status" value="1"/>
</dbReference>
<dbReference type="EMBL" id="MN739018">
    <property type="protein sequence ID" value="QHT35335.1"/>
    <property type="molecule type" value="Genomic_DNA"/>
</dbReference>
<dbReference type="GO" id="GO:0005525">
    <property type="term" value="F:GTP binding"/>
    <property type="evidence" value="ECO:0007669"/>
    <property type="project" value="InterPro"/>
</dbReference>
<dbReference type="InterPro" id="IPR005225">
    <property type="entry name" value="Small_GTP-bd"/>
</dbReference>